<dbReference type="EC" id="3.2.1.107" evidence="6"/>
<dbReference type="GO" id="GO:0005975">
    <property type="term" value="P:carbohydrate metabolic process"/>
    <property type="evidence" value="ECO:0007669"/>
    <property type="project" value="InterPro"/>
</dbReference>
<keyword evidence="2" id="KW-0378">Hydrolase</keyword>
<gene>
    <name evidence="11" type="primary">ATHL1</name>
</gene>
<dbReference type="PANTHER" id="PTHR11051:SF8">
    <property type="entry name" value="PROTEIN-GLUCOSYLGALACTOSYLHYDROXYLYSINE GLUCOSIDASE"/>
    <property type="match status" value="1"/>
</dbReference>
<comment type="catalytic activity">
    <reaction evidence="4">
        <text>(5R)-5-O-[alpha-D-glucosyl-(1-&gt;2)-beta-D-galactosyl]-5-hydroxy-L-lysyl-[collagen] + H2O = (5R)-5-O-(beta-D-galactosyl)-5-hydroxy-L-lysyl-[collagen] + D-glucose</text>
        <dbReference type="Rhea" id="RHEA:11068"/>
        <dbReference type="Rhea" id="RHEA-COMP:12753"/>
        <dbReference type="Rhea" id="RHEA-COMP:12754"/>
        <dbReference type="ChEBI" id="CHEBI:4167"/>
        <dbReference type="ChEBI" id="CHEBI:15377"/>
        <dbReference type="ChEBI" id="CHEBI:133443"/>
        <dbReference type="ChEBI" id="CHEBI:133452"/>
        <dbReference type="EC" id="3.2.1.107"/>
    </reaction>
</comment>
<dbReference type="OrthoDB" id="200349at2759"/>
<feature type="domain" description="Glycoside hydrolase family 65 central catalytic" evidence="10">
    <location>
        <begin position="310"/>
        <end position="523"/>
    </location>
</feature>
<dbReference type="GO" id="GO:0047402">
    <property type="term" value="F:protein-glucosylgalactosylhydroxylysine glucosidase activity"/>
    <property type="evidence" value="ECO:0007669"/>
    <property type="project" value="UniProtKB-EC"/>
</dbReference>
<proteinExistence type="evidence at transcript level"/>
<dbReference type="InterPro" id="IPR005195">
    <property type="entry name" value="Glyco_hydro_65_M"/>
</dbReference>
<dbReference type="Pfam" id="PF03632">
    <property type="entry name" value="Glyco_hydro_65m"/>
    <property type="match status" value="1"/>
</dbReference>
<evidence type="ECO:0000259" key="10">
    <source>
        <dbReference type="Pfam" id="PF03632"/>
    </source>
</evidence>
<evidence type="ECO:0000256" key="8">
    <source>
        <dbReference type="ARBA" id="ARBA00079982"/>
    </source>
</evidence>
<evidence type="ECO:0000313" key="11">
    <source>
        <dbReference type="EMBL" id="CDG69819.1"/>
    </source>
</evidence>
<evidence type="ECO:0000256" key="9">
    <source>
        <dbReference type="SAM" id="SignalP"/>
    </source>
</evidence>
<dbReference type="InterPro" id="IPR008928">
    <property type="entry name" value="6-hairpin_glycosidase_sf"/>
</dbReference>
<evidence type="ECO:0000256" key="2">
    <source>
        <dbReference type="ARBA" id="ARBA00022801"/>
    </source>
</evidence>
<evidence type="ECO:0000256" key="7">
    <source>
        <dbReference type="ARBA" id="ARBA00071505"/>
    </source>
</evidence>
<keyword evidence="9" id="KW-0732">Signal</keyword>
<comment type="function">
    <text evidence="5">Catalyzes the hydrolysis of glucose from the disaccharide unit linked to hydroxylysine residues of collagen and collagen-like proteins.</text>
</comment>
<comment type="similarity">
    <text evidence="1">Belongs to the glycosyl hydrolase 65 family.</text>
</comment>
<evidence type="ECO:0000256" key="6">
    <source>
        <dbReference type="ARBA" id="ARBA00066430"/>
    </source>
</evidence>
<dbReference type="EMBL" id="HAAD01003587">
    <property type="protein sequence ID" value="CDG69819.1"/>
    <property type="molecule type" value="mRNA"/>
</dbReference>
<evidence type="ECO:0000256" key="4">
    <source>
        <dbReference type="ARBA" id="ARBA00051415"/>
    </source>
</evidence>
<reference evidence="11" key="1">
    <citation type="journal article" date="2013" name="Genome Biol. Evol.">
        <title>Punctuated emergences of genetic and phenotypic innovations in eumetazoan, bilaterian, euteleostome, and hominidae ancestors.</title>
        <authorList>
            <person name="Wenger Y."/>
            <person name="Galliot B."/>
        </authorList>
    </citation>
    <scope>NUCLEOTIDE SEQUENCE</scope>
    <source>
        <tissue evidence="11">Whole animals</tissue>
    </source>
</reference>
<dbReference type="Gene3D" id="1.50.10.10">
    <property type="match status" value="1"/>
</dbReference>
<feature type="chain" id="PRO_5004592024" description="Protein-glucosylgalactosylhydroxylysine glucosidase" evidence="9">
    <location>
        <begin position="25"/>
        <end position="746"/>
    </location>
</feature>
<dbReference type="InterPro" id="IPR012341">
    <property type="entry name" value="6hp_glycosidase-like_sf"/>
</dbReference>
<organism evidence="11">
    <name type="scientific">Hydra vulgaris</name>
    <name type="common">Hydra</name>
    <name type="synonym">Hydra attenuata</name>
    <dbReference type="NCBI Taxonomy" id="6087"/>
    <lineage>
        <taxon>Eukaryota</taxon>
        <taxon>Metazoa</taxon>
        <taxon>Cnidaria</taxon>
        <taxon>Hydrozoa</taxon>
        <taxon>Hydroidolina</taxon>
        <taxon>Anthoathecata</taxon>
        <taxon>Aplanulata</taxon>
        <taxon>Hydridae</taxon>
        <taxon>Hydra</taxon>
    </lineage>
</organism>
<protein>
    <recommendedName>
        <fullName evidence="7">Protein-glucosylgalactosylhydroxylysine glucosidase</fullName>
        <ecNumber evidence="6">3.2.1.107</ecNumber>
    </recommendedName>
    <alternativeName>
        <fullName evidence="8">Acid trehalase-like protein 1</fullName>
    </alternativeName>
</protein>
<accession>T2MCD4</accession>
<dbReference type="Gene3D" id="2.60.420.10">
    <property type="entry name" value="Maltose phosphorylase, domain 3"/>
    <property type="match status" value="1"/>
</dbReference>
<dbReference type="PANTHER" id="PTHR11051">
    <property type="entry name" value="GLYCOSYL HYDROLASE-RELATED"/>
    <property type="match status" value="1"/>
</dbReference>
<name>T2MCD4_HYDVU</name>
<evidence type="ECO:0000256" key="3">
    <source>
        <dbReference type="ARBA" id="ARBA00023295"/>
    </source>
</evidence>
<evidence type="ECO:0000256" key="5">
    <source>
        <dbReference type="ARBA" id="ARBA00053339"/>
    </source>
</evidence>
<dbReference type="FunFam" id="1.50.10.10:FF:000023">
    <property type="entry name" value="Protein-glucosylgalactosylhydroxylysine glucosidase"/>
    <property type="match status" value="1"/>
</dbReference>
<dbReference type="SUPFAM" id="SSF48208">
    <property type="entry name" value="Six-hairpin glycosidases"/>
    <property type="match status" value="1"/>
</dbReference>
<sequence length="746" mass="85197">MQKNIRKMVYYILKVLLCCYSVLCNCNTRAPSPTCLFTEKLNNNFLPTLANGYIGTVALSDEIHVGGLYNGKANTIPDFLSKQRKNRVKGSTNHTHRARIPSTAAIQYRLNGIGQSSFALDIQSNVFYKWFDSKNANVEQRIYAHSELKNVIVNEIIIKANRNLVLYFEKNEGKESEDIVFKNVKVKKASAFKAKIGQIKEAEIKNGTKTKVAVIFSKVPKSVKIIKNSVKEFKFITSIVTSLESLKLLPDAMMYWKKAQNMGKDLFRTHQKKWAQTFESFHIEITGNLFLSQTVNSALSSLLSSVRSDWEYGISPGGIAPSKEYLGHVFWDQDIWMAPAFLMFYPELAKSFLEYRYKRLNAAIDIAKKYNFKGAMFPWESAVSGFEVCPEERYGRNEIHITGDIIFSIRQYLYATGDFDWVFHHGIQVVFSAAEFWISRVSYNNSLNLYVINDVMPPDEYQYPVKNSVYTNVIAKMCLEFAVELGKIFKIKTSFDWENVATKMYIPFDKTLKFHPEFDGFDIKNPLSVVKQADVILINFPLMFPMDRDVKKNDLLLYENITDLNGPAMTQSMFTIGWLEVGNRVAAEKAFKKNFEHIQEPFKVWTEIRNGDGAKNFLTGAGGFLQTIIFGFGGIRVHNFSLDFNLSLLPESTSLLIYGVKYRDNSLIFNVNKDNKCFIELSHASKTQLICLMNGKKIPLKTGLKVLTCRGSIVPSNSIYDVNNNDTNYILENIVVFYLTPTIQVR</sequence>
<keyword evidence="3" id="KW-0326">Glycosidase</keyword>
<feature type="signal peptide" evidence="9">
    <location>
        <begin position="1"/>
        <end position="24"/>
    </location>
</feature>
<dbReference type="AlphaFoldDB" id="T2MCD4"/>
<evidence type="ECO:0000256" key="1">
    <source>
        <dbReference type="ARBA" id="ARBA00006768"/>
    </source>
</evidence>